<keyword evidence="3 4" id="KW-0808">Transferase</keyword>
<dbReference type="CDD" id="cd03801">
    <property type="entry name" value="GT4_PimA-like"/>
    <property type="match status" value="1"/>
</dbReference>
<dbReference type="EMBL" id="JBHUIJ010000002">
    <property type="protein sequence ID" value="MFD2236246.1"/>
    <property type="molecule type" value="Genomic_DNA"/>
</dbReference>
<dbReference type="Pfam" id="PF13692">
    <property type="entry name" value="Glyco_trans_1_4"/>
    <property type="match status" value="1"/>
</dbReference>
<dbReference type="PANTHER" id="PTHR12526:SF640">
    <property type="entry name" value="COLANIC ACID BIOSYNTHESIS GLYCOSYLTRANSFERASE WCAL-RELATED"/>
    <property type="match status" value="1"/>
</dbReference>
<protein>
    <submittedName>
        <fullName evidence="4">Glycosyltransferase family 4 protein</fullName>
        <ecNumber evidence="4">2.4.-.-</ecNumber>
    </submittedName>
</protein>
<sequence>MDMRECEVIAPNFKKRLSGVTSTIIQLVPVQSRALGIAVLGPGLPASLPRLRLSQLPGLWRAPRGRMVRVWHARRNVEMLPGIVMRDLLRMPLKLVFTSASQRRHTAYTKWLIGRMDAVVATSARTGSYLDGAHEVILHGIDTQRFHPAPDKAAAKAALGLPAEQKIVGCFGRVRRQKGTDLFVDAMIALLPARPGWTAIVAGRATGPHESFEAGLRRRVAEAGLAERILFVGEHTNIPPWYRALDLFVAPQRWEGFGLTPLEAMASGVPVVAADVGAFSEIIVTGSGETGIIVPAGQADAMARAAGALMDEDGRRIAAGANARAHVAARFSIENEARALEAVYRRLMGGSPASGRTPSSSATRL</sequence>
<keyword evidence="5" id="KW-1185">Reference proteome</keyword>
<dbReference type="EC" id="2.4.-.-" evidence="4"/>
<dbReference type="RefSeq" id="WP_209735795.1">
    <property type="nucleotide sequence ID" value="NZ_CP072611.1"/>
</dbReference>
<accession>A0ABW5CHP3</accession>
<evidence type="ECO:0000256" key="3">
    <source>
        <dbReference type="ARBA" id="ARBA00022679"/>
    </source>
</evidence>
<comment type="caution">
    <text evidence="4">The sequence shown here is derived from an EMBL/GenBank/DDBJ whole genome shotgun (WGS) entry which is preliminary data.</text>
</comment>
<dbReference type="SUPFAM" id="SSF53756">
    <property type="entry name" value="UDP-Glycosyltransferase/glycogen phosphorylase"/>
    <property type="match status" value="1"/>
</dbReference>
<evidence type="ECO:0000313" key="5">
    <source>
        <dbReference type="Proteomes" id="UP001597371"/>
    </source>
</evidence>
<comment type="similarity">
    <text evidence="1">Belongs to the glycosyltransferase group 1 family. Glycosyltransferase 4 subfamily.</text>
</comment>
<name>A0ABW5CHP3_9HYPH</name>
<evidence type="ECO:0000256" key="1">
    <source>
        <dbReference type="ARBA" id="ARBA00009481"/>
    </source>
</evidence>
<reference evidence="5" key="1">
    <citation type="journal article" date="2019" name="Int. J. Syst. Evol. Microbiol.">
        <title>The Global Catalogue of Microorganisms (GCM) 10K type strain sequencing project: providing services to taxonomists for standard genome sequencing and annotation.</title>
        <authorList>
            <consortium name="The Broad Institute Genomics Platform"/>
            <consortium name="The Broad Institute Genome Sequencing Center for Infectious Disease"/>
            <person name="Wu L."/>
            <person name="Ma J."/>
        </authorList>
    </citation>
    <scope>NUCLEOTIDE SEQUENCE [LARGE SCALE GENOMIC DNA]</scope>
    <source>
        <strain evidence="5">ZS-35-S2</strain>
    </source>
</reference>
<proteinExistence type="inferred from homology"/>
<evidence type="ECO:0000256" key="2">
    <source>
        <dbReference type="ARBA" id="ARBA00022676"/>
    </source>
</evidence>
<keyword evidence="2 4" id="KW-0328">Glycosyltransferase</keyword>
<evidence type="ECO:0000313" key="4">
    <source>
        <dbReference type="EMBL" id="MFD2236246.1"/>
    </source>
</evidence>
<dbReference type="Gene3D" id="3.40.50.2000">
    <property type="entry name" value="Glycogen Phosphorylase B"/>
    <property type="match status" value="2"/>
</dbReference>
<gene>
    <name evidence="4" type="ORF">ACFSKQ_02070</name>
</gene>
<dbReference type="Proteomes" id="UP001597371">
    <property type="component" value="Unassembled WGS sequence"/>
</dbReference>
<organism evidence="4 5">
    <name type="scientific">Aureimonas populi</name>
    <dbReference type="NCBI Taxonomy" id="1701758"/>
    <lineage>
        <taxon>Bacteria</taxon>
        <taxon>Pseudomonadati</taxon>
        <taxon>Pseudomonadota</taxon>
        <taxon>Alphaproteobacteria</taxon>
        <taxon>Hyphomicrobiales</taxon>
        <taxon>Aurantimonadaceae</taxon>
        <taxon>Aureimonas</taxon>
    </lineage>
</organism>
<dbReference type="GO" id="GO:0016757">
    <property type="term" value="F:glycosyltransferase activity"/>
    <property type="evidence" value="ECO:0007669"/>
    <property type="project" value="UniProtKB-KW"/>
</dbReference>
<dbReference type="PANTHER" id="PTHR12526">
    <property type="entry name" value="GLYCOSYLTRANSFERASE"/>
    <property type="match status" value="1"/>
</dbReference>